<dbReference type="RefSeq" id="WP_241056544.1">
    <property type="nucleotide sequence ID" value="NZ_JAKZBV010000002.1"/>
</dbReference>
<protein>
    <submittedName>
        <fullName evidence="2">Aldose 1-epimerase family protein</fullName>
    </submittedName>
</protein>
<dbReference type="InterPro" id="IPR011013">
    <property type="entry name" value="Gal_mutarotase_sf_dom"/>
</dbReference>
<name>A0ABS9U7N2_9MICC</name>
<dbReference type="Pfam" id="PF14486">
    <property type="entry name" value="DUF4432"/>
    <property type="match status" value="1"/>
</dbReference>
<dbReference type="Proteomes" id="UP001202922">
    <property type="component" value="Unassembled WGS sequence"/>
</dbReference>
<organism evidence="2 3">
    <name type="scientific">Sinomonas terrae</name>
    <dbReference type="NCBI Taxonomy" id="2908838"/>
    <lineage>
        <taxon>Bacteria</taxon>
        <taxon>Bacillati</taxon>
        <taxon>Actinomycetota</taxon>
        <taxon>Actinomycetes</taxon>
        <taxon>Micrococcales</taxon>
        <taxon>Micrococcaceae</taxon>
        <taxon>Sinomonas</taxon>
    </lineage>
</organism>
<dbReference type="SUPFAM" id="SSF74650">
    <property type="entry name" value="Galactose mutarotase-like"/>
    <property type="match status" value="1"/>
</dbReference>
<reference evidence="2 3" key="1">
    <citation type="submission" date="2022-03" db="EMBL/GenBank/DDBJ databases">
        <title>Sinomonas sp. isolated from a soil.</title>
        <authorList>
            <person name="Han J."/>
            <person name="Kim D.-U."/>
        </authorList>
    </citation>
    <scope>NUCLEOTIDE SEQUENCE [LARGE SCALE GENOMIC DNA]</scope>
    <source>
        <strain evidence="2 3">5-5</strain>
    </source>
</reference>
<keyword evidence="3" id="KW-1185">Reference proteome</keyword>
<comment type="caution">
    <text evidence="2">The sequence shown here is derived from an EMBL/GenBank/DDBJ whole genome shotgun (WGS) entry which is preliminary data.</text>
</comment>
<proteinExistence type="predicted"/>
<dbReference type="EMBL" id="JAKZBV010000002">
    <property type="protein sequence ID" value="MCH6472377.1"/>
    <property type="molecule type" value="Genomic_DNA"/>
</dbReference>
<dbReference type="PROSITE" id="PS50206">
    <property type="entry name" value="RHODANESE_3"/>
    <property type="match status" value="1"/>
</dbReference>
<dbReference type="CDD" id="cd09023">
    <property type="entry name" value="Aldose_epim_Ec_c4013"/>
    <property type="match status" value="1"/>
</dbReference>
<dbReference type="InterPro" id="IPR027839">
    <property type="entry name" value="DUF4432"/>
</dbReference>
<evidence type="ECO:0000259" key="1">
    <source>
        <dbReference type="PROSITE" id="PS50206"/>
    </source>
</evidence>
<evidence type="ECO:0000313" key="3">
    <source>
        <dbReference type="Proteomes" id="UP001202922"/>
    </source>
</evidence>
<evidence type="ECO:0000313" key="2">
    <source>
        <dbReference type="EMBL" id="MCH6472377.1"/>
    </source>
</evidence>
<gene>
    <name evidence="2" type="ORF">L0M17_20830</name>
</gene>
<sequence>MRVGRESYSRQQVERLVGDLRQLADVAPFAFTDGPARGMRGLALRLVGGFSFDVLLDRGMDIGHASVGGEPLSWRSPRGPVAPAFAEHTGSGWTRTFGGGLLTTCGMMSIGAASRDGEELGLHGRVASLPAESVSHRWEWSGDELDIVVGGRVVETDLGGPTLERHRAIRARAGAPVLRIEDTVTNTGSVDAPHMYRYHANFGFPFIRPGDVMDLGGALAGWRADAPPAGEAWNRILEPSPGAREEVLYVETNHPADAGTATVRRAGAEHPHLTLEWRHETMPVLVVWKFPRARTNVLGLEPSTARDEGRPAARARGEVITLKPGDSRTYTLTITANKGHS</sequence>
<dbReference type="InterPro" id="IPR001763">
    <property type="entry name" value="Rhodanese-like_dom"/>
</dbReference>
<dbReference type="Gene3D" id="2.70.98.10">
    <property type="match status" value="1"/>
</dbReference>
<dbReference type="InterPro" id="IPR014718">
    <property type="entry name" value="GH-type_carb-bd"/>
</dbReference>
<accession>A0ABS9U7N2</accession>
<feature type="domain" description="Rhodanese" evidence="1">
    <location>
        <begin position="188"/>
        <end position="231"/>
    </location>
</feature>